<protein>
    <recommendedName>
        <fullName evidence="3">Type II secretion system protein</fullName>
    </recommendedName>
</protein>
<organism evidence="1 2">
    <name type="scientific">Jeotgalibacillus proteolyticus</name>
    <dbReference type="NCBI Taxonomy" id="2082395"/>
    <lineage>
        <taxon>Bacteria</taxon>
        <taxon>Bacillati</taxon>
        <taxon>Bacillota</taxon>
        <taxon>Bacilli</taxon>
        <taxon>Bacillales</taxon>
        <taxon>Caryophanaceae</taxon>
        <taxon>Jeotgalibacillus</taxon>
    </lineage>
</organism>
<accession>A0A2S5GEM5</accession>
<evidence type="ECO:0008006" key="3">
    <source>
        <dbReference type="Google" id="ProtNLM"/>
    </source>
</evidence>
<proteinExistence type="predicted"/>
<keyword evidence="2" id="KW-1185">Reference proteome</keyword>
<reference evidence="1 2" key="1">
    <citation type="submission" date="2018-02" db="EMBL/GenBank/DDBJ databases">
        <title>Jeotgalibacillus proteolyticum sp. nov. a protease producing bacterium isolated from ocean sediments of Laizhou Bay.</title>
        <authorList>
            <person name="Li Y."/>
        </authorList>
    </citation>
    <scope>NUCLEOTIDE SEQUENCE [LARGE SCALE GENOMIC DNA]</scope>
    <source>
        <strain evidence="1 2">22-7</strain>
    </source>
</reference>
<dbReference type="Proteomes" id="UP000239047">
    <property type="component" value="Unassembled WGS sequence"/>
</dbReference>
<sequence length="105" mass="11623">MLLKSKGGFAAFEAIAALACILFLCSIIIPAAATMTLKVEEANKRAASWVVLYEQLQRIKVTGQVQQKIVKEGTTYQISWEKGERICVSYEIRPSAIAQTCLQNE</sequence>
<evidence type="ECO:0000313" key="1">
    <source>
        <dbReference type="EMBL" id="PPA71398.1"/>
    </source>
</evidence>
<name>A0A2S5GEM5_9BACL</name>
<gene>
    <name evidence="1" type="ORF">C4B60_04860</name>
</gene>
<dbReference type="RefSeq" id="WP_104056889.1">
    <property type="nucleotide sequence ID" value="NZ_PREZ01000002.1"/>
</dbReference>
<dbReference type="EMBL" id="PREZ01000002">
    <property type="protein sequence ID" value="PPA71398.1"/>
    <property type="molecule type" value="Genomic_DNA"/>
</dbReference>
<evidence type="ECO:0000313" key="2">
    <source>
        <dbReference type="Proteomes" id="UP000239047"/>
    </source>
</evidence>
<dbReference type="AlphaFoldDB" id="A0A2S5GEM5"/>
<comment type="caution">
    <text evidence="1">The sequence shown here is derived from an EMBL/GenBank/DDBJ whole genome shotgun (WGS) entry which is preliminary data.</text>
</comment>